<dbReference type="InterPro" id="IPR027785">
    <property type="entry name" value="UvrD-like_helicase_C"/>
</dbReference>
<dbReference type="RefSeq" id="YP_010780340.1">
    <property type="nucleotide sequence ID" value="NC_075038.1"/>
</dbReference>
<dbReference type="EMBL" id="MF405918">
    <property type="protein sequence ID" value="QKU33732.1"/>
    <property type="molecule type" value="Genomic_DNA"/>
</dbReference>
<dbReference type="PANTHER" id="PTHR43788">
    <property type="entry name" value="DNA2/NAM7 HELICASE FAMILY MEMBER"/>
    <property type="match status" value="1"/>
</dbReference>
<organism evidence="2">
    <name type="scientific">Tupanvirus deep ocean</name>
    <dbReference type="NCBI Taxonomy" id="2126984"/>
    <lineage>
        <taxon>Viruses</taxon>
        <taxon>Varidnaviria</taxon>
        <taxon>Bamfordvirae</taxon>
        <taxon>Nucleocytoviricota</taxon>
        <taxon>Megaviricetes</taxon>
        <taxon>Imitervirales</taxon>
        <taxon>Mimiviridae</taxon>
        <taxon>Megamimivirinae</taxon>
        <taxon>Tupanvirus</taxon>
        <taxon>Tupanvirus altamarinense</taxon>
    </lineage>
</organism>
<evidence type="ECO:0000313" key="2">
    <source>
        <dbReference type="EMBL" id="QKU33732.1"/>
    </source>
</evidence>
<keyword evidence="2" id="KW-0067">ATP-binding</keyword>
<evidence type="ECO:0000259" key="1">
    <source>
        <dbReference type="Pfam" id="PF13538"/>
    </source>
</evidence>
<keyword evidence="2" id="KW-0547">Nucleotide-binding</keyword>
<protein>
    <submittedName>
        <fullName evidence="2">Putative DNA helicase</fullName>
    </submittedName>
</protein>
<dbReference type="GeneID" id="80517031"/>
<reference evidence="2" key="2">
    <citation type="journal article" date="2018" name="Nat. Commun.">
        <title>Tailed giant Tupanvirus possesses the most complete translational apparatus of the known virosphere.</title>
        <authorList>
            <person name="Abrahao J."/>
            <person name="Silva L."/>
            <person name="Silva L.S."/>
            <person name="Khalil J.Y.B."/>
            <person name="Rodrigues R."/>
            <person name="Arantes T."/>
            <person name="Assis F."/>
            <person name="Boratto P."/>
            <person name="Andrade M."/>
            <person name="Kroon E.G."/>
            <person name="Ribeiro B."/>
            <person name="Bergier I."/>
            <person name="Seligmann H."/>
            <person name="Ghigo E."/>
            <person name="Colson P."/>
            <person name="Levasseur A."/>
            <person name="Kroemer G."/>
            <person name="Raoult D."/>
            <person name="La Scola B."/>
        </authorList>
    </citation>
    <scope>NUCLEOTIDE SEQUENCE [LARGE SCALE GENOMIC DNA]</scope>
    <source>
        <strain evidence="2">Deep ocean</strain>
    </source>
</reference>
<sequence length="499" mass="58162">MTLVLNQKQKLAIDKVNEFVLQDEEKIFYLMGYAGTGKTFLIGKAIKELLLSNKMDHIFVCAPTHKALKVIESYLKSNLTPPEQVLYLPKLSFMTIHKLLEFKPIIIAEDGSKVFKSTKESKFLKQMENKLIVIDECSMISQEMIIELKKYTELYPIKVIFMGDRKQLPPVGEKESLIFTNIPKNYCYNILLDEIMRTNSPDIKEVCTIIRNWNQKDSLSKLLLPIHNKKSSGKTFKLYHKKTNYLEATWFKNFIKKLDAGDIPIILTWTNPTSDKYNAMVRKYVHKSTDLNNYMIGDYAMFNNYYTSPDDGTCFYTSDMIKIIKIITEERILFDWTKLLVNEPKTIIDKAVNTMLKKISKHKNNFRIDIFTVEKIHSDVSSVIHGKTHLVETIHRDDLEEYRDMLEYIQEHFEFFFKKYKAELMTSRLWDVFHKKLIDPYAELNFGYSITTHKAQGSTFSTVIVDVQDISKNPNIDELQKALYTAAGRAANELGFLLE</sequence>
<keyword evidence="2" id="KW-0378">Hydrolase</keyword>
<dbReference type="Pfam" id="PF13245">
    <property type="entry name" value="AAA_19"/>
    <property type="match status" value="1"/>
</dbReference>
<feature type="domain" description="UvrD-like helicase C-terminal" evidence="1">
    <location>
        <begin position="447"/>
        <end position="495"/>
    </location>
</feature>
<reference evidence="2" key="1">
    <citation type="submission" date="2017-06" db="EMBL/GenBank/DDBJ databases">
        <authorList>
            <person name="Assis F.L."/>
            <person name="Abrahao J.S."/>
            <person name="Silva L."/>
            <person name="Khalil J.B."/>
            <person name="Rodrigues R."/>
            <person name="Silva L.S."/>
            <person name="Boratto P."/>
            <person name="Andrade M."/>
            <person name="Kroon E.G."/>
            <person name="Ribeiro B."/>
            <person name="Bergier I."/>
            <person name="Seligmann H."/>
            <person name="Ghigo E."/>
            <person name="Colson P."/>
            <person name="Levasseur A."/>
            <person name="Raoult D."/>
            <person name="Scola B.L."/>
        </authorList>
    </citation>
    <scope>NUCLEOTIDE SEQUENCE</scope>
    <source>
        <strain evidence="2">Deep ocean</strain>
    </source>
</reference>
<dbReference type="InterPro" id="IPR050534">
    <property type="entry name" value="Coronavir_polyprotein_1ab"/>
</dbReference>
<dbReference type="Gene3D" id="3.40.50.300">
    <property type="entry name" value="P-loop containing nucleotide triphosphate hydrolases"/>
    <property type="match status" value="2"/>
</dbReference>
<dbReference type="KEGG" id="vg:80517031"/>
<name>A0A6N1NSM5_9VIRU</name>
<dbReference type="Pfam" id="PF13538">
    <property type="entry name" value="UvrD_C_2"/>
    <property type="match status" value="1"/>
</dbReference>
<keyword evidence="2" id="KW-0347">Helicase</keyword>
<proteinExistence type="predicted"/>
<dbReference type="InterPro" id="IPR027417">
    <property type="entry name" value="P-loop_NTPase"/>
</dbReference>
<accession>A0A6N1NSM5</accession>
<dbReference type="GO" id="GO:0004386">
    <property type="term" value="F:helicase activity"/>
    <property type="evidence" value="ECO:0007669"/>
    <property type="project" value="UniProtKB-KW"/>
</dbReference>
<dbReference type="SUPFAM" id="SSF52540">
    <property type="entry name" value="P-loop containing nucleoside triphosphate hydrolases"/>
    <property type="match status" value="1"/>
</dbReference>
<dbReference type="CDD" id="cd18809">
    <property type="entry name" value="SF1_C_RecD"/>
    <property type="match status" value="1"/>
</dbReference>